<evidence type="ECO:0000313" key="10">
    <source>
        <dbReference type="Proteomes" id="UP000326903"/>
    </source>
</evidence>
<dbReference type="Pfam" id="PF22848">
    <property type="entry name" value="ASD1_dom"/>
    <property type="match status" value="1"/>
</dbReference>
<evidence type="ECO:0000256" key="7">
    <source>
        <dbReference type="SAM" id="SignalP"/>
    </source>
</evidence>
<dbReference type="PANTHER" id="PTHR31776">
    <property type="entry name" value="ALPHA-L-ARABINOFURANOSIDASE 1"/>
    <property type="match status" value="1"/>
</dbReference>
<evidence type="ECO:0000259" key="8">
    <source>
        <dbReference type="SMART" id="SM00813"/>
    </source>
</evidence>
<dbReference type="Gene3D" id="2.60.40.1180">
    <property type="entry name" value="Golgi alpha-mannosidase II"/>
    <property type="match status" value="1"/>
</dbReference>
<dbReference type="InterPro" id="IPR055235">
    <property type="entry name" value="ASD1_cat"/>
</dbReference>
<evidence type="ECO:0000256" key="3">
    <source>
        <dbReference type="ARBA" id="ARBA00012670"/>
    </source>
</evidence>
<protein>
    <recommendedName>
        <fullName evidence="3">non-reducing end alpha-L-arabinofuranosidase</fullName>
        <ecNumber evidence="3">3.2.1.55</ecNumber>
    </recommendedName>
</protein>
<feature type="chain" id="PRO_5023920104" description="non-reducing end alpha-L-arabinofuranosidase" evidence="7">
    <location>
        <begin position="23"/>
        <end position="703"/>
    </location>
</feature>
<evidence type="ECO:0000256" key="5">
    <source>
        <dbReference type="ARBA" id="ARBA00022801"/>
    </source>
</evidence>
<evidence type="ECO:0000256" key="4">
    <source>
        <dbReference type="ARBA" id="ARBA00022729"/>
    </source>
</evidence>
<feature type="domain" description="Alpha-L-arabinofuranosidase C-terminal" evidence="8">
    <location>
        <begin position="487"/>
        <end position="694"/>
    </location>
</feature>
<dbReference type="RefSeq" id="WP_150416834.1">
    <property type="nucleotide sequence ID" value="NZ_VYQF01000011.1"/>
</dbReference>
<dbReference type="Gene3D" id="2.60.120.260">
    <property type="entry name" value="Galactose-binding domain-like"/>
    <property type="match status" value="1"/>
</dbReference>
<organism evidence="9 10">
    <name type="scientific">Ginsengibacter hankyongi</name>
    <dbReference type="NCBI Taxonomy" id="2607284"/>
    <lineage>
        <taxon>Bacteria</taxon>
        <taxon>Pseudomonadati</taxon>
        <taxon>Bacteroidota</taxon>
        <taxon>Chitinophagia</taxon>
        <taxon>Chitinophagales</taxon>
        <taxon>Chitinophagaceae</taxon>
        <taxon>Ginsengibacter</taxon>
    </lineage>
</organism>
<feature type="signal peptide" evidence="7">
    <location>
        <begin position="1"/>
        <end position="22"/>
    </location>
</feature>
<keyword evidence="4 7" id="KW-0732">Signal</keyword>
<evidence type="ECO:0000256" key="6">
    <source>
        <dbReference type="ARBA" id="ARBA00023180"/>
    </source>
</evidence>
<dbReference type="PANTHER" id="PTHR31776:SF0">
    <property type="entry name" value="ALPHA-L-ARABINOFURANOSIDASE 1"/>
    <property type="match status" value="1"/>
</dbReference>
<dbReference type="GO" id="GO:0046373">
    <property type="term" value="P:L-arabinose metabolic process"/>
    <property type="evidence" value="ECO:0007669"/>
    <property type="project" value="InterPro"/>
</dbReference>
<dbReference type="InterPro" id="IPR051563">
    <property type="entry name" value="Glycosyl_Hydrolase_51"/>
</dbReference>
<dbReference type="GO" id="GO:0046556">
    <property type="term" value="F:alpha-L-arabinofuranosidase activity"/>
    <property type="evidence" value="ECO:0007669"/>
    <property type="project" value="UniProtKB-EC"/>
</dbReference>
<dbReference type="EMBL" id="VYQF01000011">
    <property type="protein sequence ID" value="KAA9035678.1"/>
    <property type="molecule type" value="Genomic_DNA"/>
</dbReference>
<dbReference type="EC" id="3.2.1.55" evidence="3"/>
<dbReference type="SMART" id="SM00813">
    <property type="entry name" value="Alpha-L-AF_C"/>
    <property type="match status" value="1"/>
</dbReference>
<comment type="catalytic activity">
    <reaction evidence="1">
        <text>Hydrolysis of terminal non-reducing alpha-L-arabinofuranoside residues in alpha-L-arabinosides.</text>
        <dbReference type="EC" id="3.2.1.55"/>
    </reaction>
</comment>
<sequence length="703" mass="78523">MKFRKLFSLSALAIFCYTNCHAQTTLAITLHLDHARASVSSNLYGLMTEEINHSYDGGLYGELIRNRIFKDSKTSPEGWSLVKDNAADTASIQLIAANEDHIPYDERGQAINGALSICLRLTVEKVSGKVGIANEGFWGIPVKPSTTYRASFYIKGSARTEPFRWPWEPKPTTPPLPDIENNTPGPVTVSIESNDGKTVYASGTINLEKSIYWKKYNLTLTTAADVQPTKDARFVISTNRLGVYYFNLVSLFPPTFNNQQNGFRTDLMQMLVDMKPKFLRFPGGNFLEGPMITDAFPWKTTLGPIENRPGHKGSWGYRASDGMGLLEFLEWTEDMGAEPVLAVYAGYSLQGDHIDAGPLLKPYVNDALDEIEYVTGNTTTYWGAKRAGDGHPEPFKLHYIEIGNEDWFDRSNSYDGRFKQFRDAIETKYPQLTCISTIPATQYPSMKVTGKQPAVVDEHYYRNSWDMWEHASQYDNYDRNGPKIFVGEWATREGAPTTNLNAALGDAAWMTGMERNSDIVIMSCYAPLFVNVNTATSTAPKAWQWDSDLIGYNALNSYGSPSYYVQKLFSHYLGDKIVPATVENIPVQNRPLSKKDSADGIQPKTVPTIFYSATMNDTTGTIYLKVVNTIAKKQTIKINLDGVAKVSPKATIVVIKNDKPTDTNTISEPEKIVPVTSTVNGLKKTFRQSFPPYSVTVMQIQTR</sequence>
<keyword evidence="6" id="KW-0325">Glycoprotein</keyword>
<keyword evidence="5" id="KW-0378">Hydrolase</keyword>
<dbReference type="InterPro" id="IPR017853">
    <property type="entry name" value="GH"/>
</dbReference>
<gene>
    <name evidence="9" type="ORF">FW778_20865</name>
</gene>
<proteinExistence type="inferred from homology"/>
<comment type="caution">
    <text evidence="9">The sequence shown here is derived from an EMBL/GenBank/DDBJ whole genome shotgun (WGS) entry which is preliminary data.</text>
</comment>
<name>A0A5J5IFP8_9BACT</name>
<dbReference type="Proteomes" id="UP000326903">
    <property type="component" value="Unassembled WGS sequence"/>
</dbReference>
<dbReference type="InterPro" id="IPR013780">
    <property type="entry name" value="Glyco_hydro_b"/>
</dbReference>
<dbReference type="AlphaFoldDB" id="A0A5J5IFP8"/>
<evidence type="ECO:0000313" key="9">
    <source>
        <dbReference type="EMBL" id="KAA9035678.1"/>
    </source>
</evidence>
<dbReference type="Pfam" id="PF06964">
    <property type="entry name" value="Alpha-L-AF_C"/>
    <property type="match status" value="1"/>
</dbReference>
<dbReference type="InterPro" id="IPR010720">
    <property type="entry name" value="Alpha-L-AF_C"/>
</dbReference>
<dbReference type="SUPFAM" id="SSF51011">
    <property type="entry name" value="Glycosyl hydrolase domain"/>
    <property type="match status" value="1"/>
</dbReference>
<dbReference type="Gene3D" id="3.20.20.80">
    <property type="entry name" value="Glycosidases"/>
    <property type="match status" value="1"/>
</dbReference>
<evidence type="ECO:0000256" key="1">
    <source>
        <dbReference type="ARBA" id="ARBA00001462"/>
    </source>
</evidence>
<comment type="similarity">
    <text evidence="2">Belongs to the glycosyl hydrolase 51 family.</text>
</comment>
<evidence type="ECO:0000256" key="2">
    <source>
        <dbReference type="ARBA" id="ARBA00007186"/>
    </source>
</evidence>
<reference evidence="9 10" key="1">
    <citation type="submission" date="2019-09" db="EMBL/GenBank/DDBJ databases">
        <title>Draft genome sequence of Ginsengibacter sp. BR5-29.</title>
        <authorList>
            <person name="Im W.-T."/>
        </authorList>
    </citation>
    <scope>NUCLEOTIDE SEQUENCE [LARGE SCALE GENOMIC DNA]</scope>
    <source>
        <strain evidence="9 10">BR5-29</strain>
    </source>
</reference>
<accession>A0A5J5IFP8</accession>
<dbReference type="SUPFAM" id="SSF51445">
    <property type="entry name" value="(Trans)glycosidases"/>
    <property type="match status" value="1"/>
</dbReference>
<keyword evidence="10" id="KW-1185">Reference proteome</keyword>